<keyword evidence="2" id="KW-1185">Reference proteome</keyword>
<protein>
    <submittedName>
        <fullName evidence="1">Uncharacterized protein</fullName>
    </submittedName>
</protein>
<dbReference type="RefSeq" id="WP_244715345.1">
    <property type="nucleotide sequence ID" value="NZ_CP095049.1"/>
</dbReference>
<sequence length="92" mass="10240">MHDELADVVAYYGDDSTLIARVAQLYGLNEWSTTPQGAIRLEAGNWAAAGPNESTLHLTEFALRPDALLLFHPVGMSRLDFEFLPDETYVFP</sequence>
<reference evidence="1 2" key="1">
    <citation type="submission" date="2022-04" db="EMBL/GenBank/DDBJ databases">
        <title>Hymenobacter sp. isolated from the air.</title>
        <authorList>
            <person name="Won M."/>
            <person name="Lee C.-M."/>
            <person name="Woen H.-Y."/>
            <person name="Kwon S.-W."/>
        </authorList>
    </citation>
    <scope>NUCLEOTIDE SEQUENCE [LARGE SCALE GENOMIC DNA]</scope>
    <source>
        <strain evidence="2">5116 S-27</strain>
    </source>
</reference>
<dbReference type="Proteomes" id="UP000831785">
    <property type="component" value="Chromosome"/>
</dbReference>
<organism evidence="1 2">
    <name type="scientific">Hymenobacter cellulosivorans</name>
    <dbReference type="NCBI Taxonomy" id="2932249"/>
    <lineage>
        <taxon>Bacteria</taxon>
        <taxon>Pseudomonadati</taxon>
        <taxon>Bacteroidota</taxon>
        <taxon>Cytophagia</taxon>
        <taxon>Cytophagales</taxon>
        <taxon>Hymenobacteraceae</taxon>
        <taxon>Hymenobacter</taxon>
    </lineage>
</organism>
<dbReference type="EMBL" id="CP095049">
    <property type="protein sequence ID" value="UOQ51881.1"/>
    <property type="molecule type" value="Genomic_DNA"/>
</dbReference>
<accession>A0ABY4FBQ6</accession>
<proteinExistence type="predicted"/>
<gene>
    <name evidence="1" type="ORF">MUN80_19215</name>
</gene>
<name>A0ABY4FBQ6_9BACT</name>
<evidence type="ECO:0000313" key="2">
    <source>
        <dbReference type="Proteomes" id="UP000831785"/>
    </source>
</evidence>
<evidence type="ECO:0000313" key="1">
    <source>
        <dbReference type="EMBL" id="UOQ51881.1"/>
    </source>
</evidence>